<organism evidence="2 3">
    <name type="scientific">Brevibacillus choshinensis</name>
    <dbReference type="NCBI Taxonomy" id="54911"/>
    <lineage>
        <taxon>Bacteria</taxon>
        <taxon>Bacillati</taxon>
        <taxon>Bacillota</taxon>
        <taxon>Bacilli</taxon>
        <taxon>Bacillales</taxon>
        <taxon>Paenibacillaceae</taxon>
        <taxon>Brevibacillus</taxon>
    </lineage>
</organism>
<keyword evidence="1" id="KW-0472">Membrane</keyword>
<reference evidence="2 3" key="1">
    <citation type="submission" date="2021-01" db="EMBL/GenBank/DDBJ databases">
        <title>Identification of strong promoters based on the transcriptome of Brevibacillus choshinensis.</title>
        <authorList>
            <person name="Yao D."/>
            <person name="Zhang K."/>
            <person name="Wu J."/>
        </authorList>
    </citation>
    <scope>NUCLEOTIDE SEQUENCE [LARGE SCALE GENOMIC DNA]</scope>
    <source>
        <strain evidence="2 3">HPD31-SP3</strain>
    </source>
</reference>
<keyword evidence="1" id="KW-0812">Transmembrane</keyword>
<feature type="transmembrane region" description="Helical" evidence="1">
    <location>
        <begin position="46"/>
        <end position="64"/>
    </location>
</feature>
<keyword evidence="1" id="KW-1133">Transmembrane helix</keyword>
<evidence type="ECO:0000256" key="1">
    <source>
        <dbReference type="SAM" id="Phobius"/>
    </source>
</evidence>
<accession>A0ABX7FGF9</accession>
<evidence type="ECO:0000313" key="3">
    <source>
        <dbReference type="Proteomes" id="UP000596248"/>
    </source>
</evidence>
<evidence type="ECO:0000313" key="2">
    <source>
        <dbReference type="EMBL" id="QRG65222.1"/>
    </source>
</evidence>
<proteinExistence type="predicted"/>
<name>A0ABX7FGF9_BRECH</name>
<gene>
    <name evidence="2" type="ORF">JNE38_16390</name>
</gene>
<dbReference type="RefSeq" id="WP_203254740.1">
    <property type="nucleotide sequence ID" value="NZ_CP069127.1"/>
</dbReference>
<dbReference type="EMBL" id="CP069127">
    <property type="protein sequence ID" value="QRG65222.1"/>
    <property type="molecule type" value="Genomic_DNA"/>
</dbReference>
<keyword evidence="3" id="KW-1185">Reference proteome</keyword>
<dbReference type="Proteomes" id="UP000596248">
    <property type="component" value="Chromosome"/>
</dbReference>
<protein>
    <submittedName>
        <fullName evidence="2">Uncharacterized protein</fullName>
    </submittedName>
</protein>
<sequence>MKKTLEVLFVVSLVLFLLAGSLLVIGQVLGLLLQNGELILKSQELLAKPTFAISAVAGVIAYLLNQKKKQKVSEGASEANVISS</sequence>